<dbReference type="RefSeq" id="WP_188665265.1">
    <property type="nucleotide sequence ID" value="NZ_BMHV01000016.1"/>
</dbReference>
<reference evidence="1" key="1">
    <citation type="journal article" date="2014" name="Int. J. Syst. Evol. Microbiol.">
        <title>Complete genome sequence of Corynebacterium casei LMG S-19264T (=DSM 44701T), isolated from a smear-ripened cheese.</title>
        <authorList>
            <consortium name="US DOE Joint Genome Institute (JGI-PGF)"/>
            <person name="Walter F."/>
            <person name="Albersmeier A."/>
            <person name="Kalinowski J."/>
            <person name="Ruckert C."/>
        </authorList>
    </citation>
    <scope>NUCLEOTIDE SEQUENCE</scope>
    <source>
        <strain evidence="1">CGMCC 1.15254</strain>
    </source>
</reference>
<keyword evidence="2" id="KW-1185">Reference proteome</keyword>
<protein>
    <recommendedName>
        <fullName evidence="3">Lipoprotein</fullName>
    </recommendedName>
</protein>
<comment type="caution">
    <text evidence="1">The sequence shown here is derived from an EMBL/GenBank/DDBJ whole genome shotgun (WGS) entry which is preliminary data.</text>
</comment>
<gene>
    <name evidence="1" type="ORF">GCM10011332_23280</name>
</gene>
<evidence type="ECO:0000313" key="2">
    <source>
        <dbReference type="Proteomes" id="UP000632498"/>
    </source>
</evidence>
<proteinExistence type="predicted"/>
<sequence>MRFLFVLLAVGMLAGCMTTPTRHWQHKTIPSEQWGSDQRRCQRAAERYLGLDTDYHADRGLSAYDERMRQFEVGKKMTKLVGDCMRKRGYVPVD</sequence>
<accession>A0A917FDU4</accession>
<dbReference type="Proteomes" id="UP000632498">
    <property type="component" value="Unassembled WGS sequence"/>
</dbReference>
<name>A0A917FDU4_9PROT</name>
<evidence type="ECO:0008006" key="3">
    <source>
        <dbReference type="Google" id="ProtNLM"/>
    </source>
</evidence>
<reference evidence="1" key="2">
    <citation type="submission" date="2020-09" db="EMBL/GenBank/DDBJ databases">
        <authorList>
            <person name="Sun Q."/>
            <person name="Zhou Y."/>
        </authorList>
    </citation>
    <scope>NUCLEOTIDE SEQUENCE</scope>
    <source>
        <strain evidence="1">CGMCC 1.15254</strain>
    </source>
</reference>
<evidence type="ECO:0000313" key="1">
    <source>
        <dbReference type="EMBL" id="GGF68472.1"/>
    </source>
</evidence>
<dbReference type="EMBL" id="BMHV01000016">
    <property type="protein sequence ID" value="GGF68472.1"/>
    <property type="molecule type" value="Genomic_DNA"/>
</dbReference>
<dbReference type="AlphaFoldDB" id="A0A917FDU4"/>
<organism evidence="1 2">
    <name type="scientific">Terasakiella brassicae</name>
    <dbReference type="NCBI Taxonomy" id="1634917"/>
    <lineage>
        <taxon>Bacteria</taxon>
        <taxon>Pseudomonadati</taxon>
        <taxon>Pseudomonadota</taxon>
        <taxon>Alphaproteobacteria</taxon>
        <taxon>Rhodospirillales</taxon>
        <taxon>Terasakiellaceae</taxon>
        <taxon>Terasakiella</taxon>
    </lineage>
</organism>
<dbReference type="PROSITE" id="PS51257">
    <property type="entry name" value="PROKAR_LIPOPROTEIN"/>
    <property type="match status" value="1"/>
</dbReference>